<protein>
    <submittedName>
        <fullName evidence="2">Uncharacterized protein</fullName>
    </submittedName>
</protein>
<feature type="transmembrane region" description="Helical" evidence="1">
    <location>
        <begin position="109"/>
        <end position="131"/>
    </location>
</feature>
<proteinExistence type="predicted"/>
<dbReference type="Proteomes" id="UP000016540">
    <property type="component" value="Unassembled WGS sequence"/>
</dbReference>
<keyword evidence="1" id="KW-1133">Transmembrane helix</keyword>
<keyword evidence="1" id="KW-0472">Membrane</keyword>
<comment type="caution">
    <text evidence="2">The sequence shown here is derived from an EMBL/GenBank/DDBJ whole genome shotgun (WGS) entry which is preliminary data.</text>
</comment>
<dbReference type="EMBL" id="ASAD01000028">
    <property type="protein sequence ID" value="EON90573.1"/>
    <property type="molecule type" value="Genomic_DNA"/>
</dbReference>
<gene>
    <name evidence="2" type="ORF">MARLIPOL_18030</name>
</gene>
<evidence type="ECO:0000256" key="1">
    <source>
        <dbReference type="SAM" id="Phobius"/>
    </source>
</evidence>
<keyword evidence="3" id="KW-1185">Reference proteome</keyword>
<dbReference type="RefSeq" id="WP_012139858.1">
    <property type="nucleotide sequence ID" value="NZ_KE007308.1"/>
</dbReference>
<dbReference type="OrthoDB" id="6058926at2"/>
<sequence length="294" mass="33086">MIFLLLLPVLAAGYFTSIHHPYVRLSSAREEGQRLYLRAVSLGFASLVIGAVLAFACSFVLPDQMTIHVSDLPKGAQTDYVLSLTFIDWLAGALGDSGVFNKVDDRQSAWLLLLSGTSFVGAVLIVFSAYVRYGIKAKVFTSPLEVAKPPSEGNRGWMRRQLDWLSGAKKQIRLDITAQLLEQSPLDRLLFKAQRMELPLQFWLANRKVIVGFVIECAEPFPTTGTNNEVTILPMFSGYQDEKDLQVEFTTQYWEKDQQVEQIIRQDEIVKVGQFDWSAYKALKKTTPLAKVET</sequence>
<accession>R8AW67</accession>
<organism evidence="2 3">
    <name type="scientific">Marinobacter lipolyticus SM19</name>
    <dbReference type="NCBI Taxonomy" id="1318628"/>
    <lineage>
        <taxon>Bacteria</taxon>
        <taxon>Pseudomonadati</taxon>
        <taxon>Pseudomonadota</taxon>
        <taxon>Gammaproteobacteria</taxon>
        <taxon>Pseudomonadales</taxon>
        <taxon>Marinobacteraceae</taxon>
        <taxon>Marinobacter</taxon>
    </lineage>
</organism>
<dbReference type="AlphaFoldDB" id="R8AW67"/>
<keyword evidence="1" id="KW-0812">Transmembrane</keyword>
<dbReference type="HOGENOM" id="CLU_082392_0_0_6"/>
<reference evidence="2 3" key="1">
    <citation type="journal article" date="2013" name="Genome Announc.">
        <title>Draft Genome Sequence of the Moderately Halophilic Bacterium Marinobacter lipolyticus Strain SM19.</title>
        <authorList>
            <person name="Papke R.T."/>
            <person name="de la Haba R.R."/>
            <person name="Infante-Dominguez C."/>
            <person name="Perez D."/>
            <person name="Sanchez-Porro C."/>
            <person name="Lapierre P."/>
            <person name="Ventosa A."/>
        </authorList>
    </citation>
    <scope>NUCLEOTIDE SEQUENCE [LARGE SCALE GENOMIC DNA]</scope>
    <source>
        <strain evidence="2 3">SM19</strain>
    </source>
</reference>
<feature type="transmembrane region" description="Helical" evidence="1">
    <location>
        <begin position="35"/>
        <end position="61"/>
    </location>
</feature>
<dbReference type="eggNOG" id="ENOG5030AKV">
    <property type="taxonomic scope" value="Bacteria"/>
</dbReference>
<name>R8AW67_9GAMM</name>
<dbReference type="PATRIC" id="fig|1318628.3.peg.3599"/>
<evidence type="ECO:0000313" key="2">
    <source>
        <dbReference type="EMBL" id="EON90573.1"/>
    </source>
</evidence>
<evidence type="ECO:0000313" key="3">
    <source>
        <dbReference type="Proteomes" id="UP000016540"/>
    </source>
</evidence>